<organism evidence="2">
    <name type="scientific">marine sediment metagenome</name>
    <dbReference type="NCBI Taxonomy" id="412755"/>
    <lineage>
        <taxon>unclassified sequences</taxon>
        <taxon>metagenomes</taxon>
        <taxon>ecological metagenomes</taxon>
    </lineage>
</organism>
<evidence type="ECO:0000313" key="2">
    <source>
        <dbReference type="EMBL" id="KKM10710.1"/>
    </source>
</evidence>
<evidence type="ECO:0000256" key="1">
    <source>
        <dbReference type="SAM" id="MobiDB-lite"/>
    </source>
</evidence>
<reference evidence="2" key="1">
    <citation type="journal article" date="2015" name="Nature">
        <title>Complex archaea that bridge the gap between prokaryotes and eukaryotes.</title>
        <authorList>
            <person name="Spang A."/>
            <person name="Saw J.H."/>
            <person name="Jorgensen S.L."/>
            <person name="Zaremba-Niedzwiedzka K."/>
            <person name="Martijn J."/>
            <person name="Lind A.E."/>
            <person name="van Eijk R."/>
            <person name="Schleper C."/>
            <person name="Guy L."/>
            <person name="Ettema T.J."/>
        </authorList>
    </citation>
    <scope>NUCLEOTIDE SEQUENCE</scope>
</reference>
<name>A0A0F9HZX1_9ZZZZ</name>
<dbReference type="AlphaFoldDB" id="A0A0F9HZX1"/>
<proteinExistence type="predicted"/>
<sequence>MTVEASKIIISPLPAIALARPPSDLPQANAGRAQESRAGAFNQGRSGRSYWGEILLCRPHSGDFTGIIRAK</sequence>
<dbReference type="EMBL" id="LAZR01015506">
    <property type="protein sequence ID" value="KKM10710.1"/>
    <property type="molecule type" value="Genomic_DNA"/>
</dbReference>
<comment type="caution">
    <text evidence="2">The sequence shown here is derived from an EMBL/GenBank/DDBJ whole genome shotgun (WGS) entry which is preliminary data.</text>
</comment>
<accession>A0A0F9HZX1</accession>
<protein>
    <submittedName>
        <fullName evidence="2">Uncharacterized protein</fullName>
    </submittedName>
</protein>
<gene>
    <name evidence="2" type="ORF">LCGC14_1721760</name>
</gene>
<feature type="region of interest" description="Disordered" evidence="1">
    <location>
        <begin position="24"/>
        <end position="44"/>
    </location>
</feature>